<dbReference type="Proteomes" id="UP001597138">
    <property type="component" value="Unassembled WGS sequence"/>
</dbReference>
<reference evidence="4" key="1">
    <citation type="journal article" date="2019" name="Int. J. Syst. Evol. Microbiol.">
        <title>The Global Catalogue of Microorganisms (GCM) 10K type strain sequencing project: providing services to taxonomists for standard genome sequencing and annotation.</title>
        <authorList>
            <consortium name="The Broad Institute Genomics Platform"/>
            <consortium name="The Broad Institute Genome Sequencing Center for Infectious Disease"/>
            <person name="Wu L."/>
            <person name="Ma J."/>
        </authorList>
    </citation>
    <scope>NUCLEOTIDE SEQUENCE [LARGE SCALE GENOMIC DNA]</scope>
    <source>
        <strain evidence="4">CCUG 70865</strain>
    </source>
</reference>
<accession>A0ABW4HKS8</accession>
<comment type="caution">
    <text evidence="3">The sequence shown here is derived from an EMBL/GenBank/DDBJ whole genome shotgun (WGS) entry which is preliminary data.</text>
</comment>
<evidence type="ECO:0000313" key="3">
    <source>
        <dbReference type="EMBL" id="MFD1605270.1"/>
    </source>
</evidence>
<dbReference type="RefSeq" id="WP_379813072.1">
    <property type="nucleotide sequence ID" value="NZ_JBHUDZ010000018.1"/>
</dbReference>
<feature type="coiled-coil region" evidence="1">
    <location>
        <begin position="267"/>
        <end position="297"/>
    </location>
</feature>
<proteinExistence type="predicted"/>
<evidence type="ECO:0000313" key="4">
    <source>
        <dbReference type="Proteomes" id="UP001597138"/>
    </source>
</evidence>
<feature type="region of interest" description="Disordered" evidence="2">
    <location>
        <begin position="164"/>
        <end position="201"/>
    </location>
</feature>
<evidence type="ECO:0000256" key="1">
    <source>
        <dbReference type="SAM" id="Coils"/>
    </source>
</evidence>
<evidence type="ECO:0000256" key="2">
    <source>
        <dbReference type="SAM" id="MobiDB-lite"/>
    </source>
</evidence>
<keyword evidence="4" id="KW-1185">Reference proteome</keyword>
<sequence>MKTSHLNFHKKEIHFNLQLSNCLLYLFFITSSLLSFSARAQRIGIPIEQTNSNFTISAVRTGLSSGYESYLFYVQNNTSREYKIVVHIDLELACEGAKSFNLGVNNVVHLRANERFTPSKDYVHNYFGNKDCAIAEGKSYTLFKSLHYTITSVVDVTKENEEKAAKKNAEQEQKKIEEQRKNAEQIRKQQEYQQSSAKQQIQQNTVTQQVQYQTGREYQPAQKSPAEQQAQYQQKLAVERAYNAQREETINKGISDMTNLISDYVQQNRADKERQEALQEQREAEQQERQYQLYLKTSSRINAFAALPAKDIPLASQEKAASIYYFIYSYNDLGSEYGAAAYISNVFEIGKYNDGTRAYTATIKNETAGLTPYAETLHGYYYTLKQAEQKRSELINSLQIYGVTINNLLYKGKPGTATVSQTAENQEPNYGNIIEKPAKIDMRPTNGTAPKNEVDKFIQKQSKKNYGTIIE</sequence>
<feature type="compositionally biased region" description="Basic and acidic residues" evidence="2">
    <location>
        <begin position="164"/>
        <end position="190"/>
    </location>
</feature>
<organism evidence="3 4">
    <name type="scientific">Flavobacterium artemisiae</name>
    <dbReference type="NCBI Taxonomy" id="2126556"/>
    <lineage>
        <taxon>Bacteria</taxon>
        <taxon>Pseudomonadati</taxon>
        <taxon>Bacteroidota</taxon>
        <taxon>Flavobacteriia</taxon>
        <taxon>Flavobacteriales</taxon>
        <taxon>Flavobacteriaceae</taxon>
        <taxon>Flavobacterium</taxon>
    </lineage>
</organism>
<feature type="compositionally biased region" description="Low complexity" evidence="2">
    <location>
        <begin position="191"/>
        <end position="201"/>
    </location>
</feature>
<gene>
    <name evidence="3" type="ORF">ACFSC2_21215</name>
</gene>
<keyword evidence="1" id="KW-0175">Coiled coil</keyword>
<name>A0ABW4HKS8_9FLAO</name>
<dbReference type="EMBL" id="JBHUDZ010000018">
    <property type="protein sequence ID" value="MFD1605270.1"/>
    <property type="molecule type" value="Genomic_DNA"/>
</dbReference>
<protein>
    <submittedName>
        <fullName evidence="3">Uncharacterized protein</fullName>
    </submittedName>
</protein>